<evidence type="ECO:0000313" key="2">
    <source>
        <dbReference type="EMBL" id="KAK9694409.1"/>
    </source>
</evidence>
<dbReference type="Proteomes" id="UP001458880">
    <property type="component" value="Unassembled WGS sequence"/>
</dbReference>
<evidence type="ECO:0000313" key="3">
    <source>
        <dbReference type="Proteomes" id="UP001458880"/>
    </source>
</evidence>
<dbReference type="GO" id="GO:0003676">
    <property type="term" value="F:nucleic acid binding"/>
    <property type="evidence" value="ECO:0007669"/>
    <property type="project" value="InterPro"/>
</dbReference>
<evidence type="ECO:0000259" key="1">
    <source>
        <dbReference type="Pfam" id="PF03184"/>
    </source>
</evidence>
<dbReference type="InterPro" id="IPR004875">
    <property type="entry name" value="DDE_SF_endonuclease_dom"/>
</dbReference>
<keyword evidence="2" id="KW-0378">Hydrolase</keyword>
<comment type="caution">
    <text evidence="2">The sequence shown here is derived from an EMBL/GenBank/DDBJ whole genome shotgun (WGS) entry which is preliminary data.</text>
</comment>
<proteinExistence type="predicted"/>
<name>A0AAW1IX56_POPJA</name>
<dbReference type="Pfam" id="PF03184">
    <property type="entry name" value="DDE_1"/>
    <property type="match status" value="1"/>
</dbReference>
<keyword evidence="2" id="KW-0540">Nuclease</keyword>
<sequence>MDQGIIASFKSYYIRRTFATAIAALDADEGPKQNKLKAFWKGFNILNCFKSITAAWNQVKESNLKGVWKKLLPSLVDDFEGCDGIVKTIIVLEMAAELELEVQSEDLTELLESHNQLLSDADLLEMDKQNWLQHEQEAASEDITYPHDITTDELKVGIATIEDAIAYWENVDPNSLTIQTEKLRKSLIIFANFKFEYE</sequence>
<dbReference type="AlphaFoldDB" id="A0AAW1IX56"/>
<protein>
    <submittedName>
        <fullName evidence="2">DDE superfamily endonuclease</fullName>
    </submittedName>
</protein>
<keyword evidence="2" id="KW-0255">Endonuclease</keyword>
<keyword evidence="3" id="KW-1185">Reference proteome</keyword>
<gene>
    <name evidence="2" type="ORF">QE152_g33563</name>
</gene>
<organism evidence="2 3">
    <name type="scientific">Popillia japonica</name>
    <name type="common">Japanese beetle</name>
    <dbReference type="NCBI Taxonomy" id="7064"/>
    <lineage>
        <taxon>Eukaryota</taxon>
        <taxon>Metazoa</taxon>
        <taxon>Ecdysozoa</taxon>
        <taxon>Arthropoda</taxon>
        <taxon>Hexapoda</taxon>
        <taxon>Insecta</taxon>
        <taxon>Pterygota</taxon>
        <taxon>Neoptera</taxon>
        <taxon>Endopterygota</taxon>
        <taxon>Coleoptera</taxon>
        <taxon>Polyphaga</taxon>
        <taxon>Scarabaeiformia</taxon>
        <taxon>Scarabaeidae</taxon>
        <taxon>Rutelinae</taxon>
        <taxon>Popillia</taxon>
    </lineage>
</organism>
<accession>A0AAW1IX56</accession>
<dbReference type="GO" id="GO:0004519">
    <property type="term" value="F:endonuclease activity"/>
    <property type="evidence" value="ECO:0007669"/>
    <property type="project" value="UniProtKB-KW"/>
</dbReference>
<feature type="domain" description="DDE-1" evidence="1">
    <location>
        <begin position="1"/>
        <end position="68"/>
    </location>
</feature>
<reference evidence="2 3" key="1">
    <citation type="journal article" date="2024" name="BMC Genomics">
        <title>De novo assembly and annotation of Popillia japonica's genome with initial clues to its potential as an invasive pest.</title>
        <authorList>
            <person name="Cucini C."/>
            <person name="Boschi S."/>
            <person name="Funari R."/>
            <person name="Cardaioli E."/>
            <person name="Iannotti N."/>
            <person name="Marturano G."/>
            <person name="Paoli F."/>
            <person name="Bruttini M."/>
            <person name="Carapelli A."/>
            <person name="Frati F."/>
            <person name="Nardi F."/>
        </authorList>
    </citation>
    <scope>NUCLEOTIDE SEQUENCE [LARGE SCALE GENOMIC DNA]</scope>
    <source>
        <strain evidence="2">DMR45628</strain>
    </source>
</reference>
<dbReference type="EMBL" id="JASPKY010000514">
    <property type="protein sequence ID" value="KAK9694409.1"/>
    <property type="molecule type" value="Genomic_DNA"/>
</dbReference>